<reference evidence="1" key="1">
    <citation type="journal article" date="2014" name="Nat. Genet.">
        <title>Genome and transcriptome of the porcine whipworm Trichuris suis.</title>
        <authorList>
            <person name="Jex A.R."/>
            <person name="Nejsum P."/>
            <person name="Schwarz E.M."/>
            <person name="Hu L."/>
            <person name="Young N.D."/>
            <person name="Hall R.S."/>
            <person name="Korhonen P.K."/>
            <person name="Liao S."/>
            <person name="Thamsborg S."/>
            <person name="Xia J."/>
            <person name="Xu P."/>
            <person name="Wang S."/>
            <person name="Scheerlinck J.P."/>
            <person name="Hofmann A."/>
            <person name="Sternberg P.W."/>
            <person name="Wang J."/>
            <person name="Gasser R.B."/>
        </authorList>
    </citation>
    <scope>NUCLEOTIDE SEQUENCE [LARGE SCALE GENOMIC DNA]</scope>
    <source>
        <strain evidence="1">DCEP-RM93F</strain>
    </source>
</reference>
<sequence>MVTVLKLINRSHFNTNSRQATMRSRALVGYEATIEHELPASSLTSGLRGRNMGTSRETREKTLLWVSIGWHCLNVDFPIIPNIACNFYLDYFLFKGAFVQQW</sequence>
<organism evidence="1">
    <name type="scientific">Trichuris suis</name>
    <name type="common">pig whipworm</name>
    <dbReference type="NCBI Taxonomy" id="68888"/>
    <lineage>
        <taxon>Eukaryota</taxon>
        <taxon>Metazoa</taxon>
        <taxon>Ecdysozoa</taxon>
        <taxon>Nematoda</taxon>
        <taxon>Enoplea</taxon>
        <taxon>Dorylaimia</taxon>
        <taxon>Trichinellida</taxon>
        <taxon>Trichuridae</taxon>
        <taxon>Trichuris</taxon>
    </lineage>
</organism>
<dbReference type="AlphaFoldDB" id="A0A085MV61"/>
<evidence type="ECO:0000313" key="1">
    <source>
        <dbReference type="EMBL" id="KFD61107.1"/>
    </source>
</evidence>
<accession>A0A085MV61</accession>
<dbReference type="EMBL" id="KL367635">
    <property type="protein sequence ID" value="KFD61107.1"/>
    <property type="molecule type" value="Genomic_DNA"/>
</dbReference>
<name>A0A085MV61_9BILA</name>
<proteinExistence type="predicted"/>
<dbReference type="Proteomes" id="UP000030758">
    <property type="component" value="Unassembled WGS sequence"/>
</dbReference>
<gene>
    <name evidence="1" type="ORF">M514_26700</name>
</gene>
<protein>
    <submittedName>
        <fullName evidence="1">Uncharacterized protein</fullName>
    </submittedName>
</protein>